<protein>
    <submittedName>
        <fullName evidence="1">3-hydroxyacyl-CoA dehydrogenase</fullName>
    </submittedName>
</protein>
<name>A0A854QNQ1_CRYNE</name>
<dbReference type="Proteomes" id="UP000199727">
    <property type="component" value="Unassembled WGS sequence"/>
</dbReference>
<accession>A0A854QNQ1</accession>
<proteinExistence type="predicted"/>
<sequence length="56" mass="6233">MLPRRMTNASEIGAAIIFLIETSMMNAFHLKVDAGWRNATSWACGRDPRKLSGPIE</sequence>
<gene>
    <name evidence="1" type="ORF">C361_01715</name>
</gene>
<evidence type="ECO:0000313" key="1">
    <source>
        <dbReference type="EMBL" id="OXG25755.1"/>
    </source>
</evidence>
<evidence type="ECO:0000313" key="2">
    <source>
        <dbReference type="Proteomes" id="UP000199727"/>
    </source>
</evidence>
<reference evidence="1 2" key="1">
    <citation type="submission" date="2017-06" db="EMBL/GenBank/DDBJ databases">
        <title>Global population genomics of the pathogenic fungus Cryptococcus neoformans var. grubii.</title>
        <authorList>
            <person name="Cuomo C."/>
            <person name="Litvintseva A."/>
            <person name="Chen Y."/>
            <person name="Young S."/>
            <person name="Zeng Q."/>
            <person name="Chapman S."/>
            <person name="Gujja S."/>
            <person name="Saif S."/>
            <person name="Birren B."/>
        </authorList>
    </citation>
    <scope>NUCLEOTIDE SEQUENCE [LARGE SCALE GENOMIC DNA]</scope>
    <source>
        <strain evidence="1 2">Tu259-1</strain>
    </source>
</reference>
<dbReference type="AlphaFoldDB" id="A0A854QNQ1"/>
<dbReference type="EMBL" id="AMKT01000027">
    <property type="protein sequence ID" value="OXG25755.1"/>
    <property type="molecule type" value="Genomic_DNA"/>
</dbReference>
<organism evidence="1 2">
    <name type="scientific">Cryptococcus neoformans Tu259-1</name>
    <dbReference type="NCBI Taxonomy" id="1230072"/>
    <lineage>
        <taxon>Eukaryota</taxon>
        <taxon>Fungi</taxon>
        <taxon>Dikarya</taxon>
        <taxon>Basidiomycota</taxon>
        <taxon>Agaricomycotina</taxon>
        <taxon>Tremellomycetes</taxon>
        <taxon>Tremellales</taxon>
        <taxon>Cryptococcaceae</taxon>
        <taxon>Cryptococcus</taxon>
        <taxon>Cryptococcus neoformans species complex</taxon>
    </lineage>
</organism>
<comment type="caution">
    <text evidence="1">The sequence shown here is derived from an EMBL/GenBank/DDBJ whole genome shotgun (WGS) entry which is preliminary data.</text>
</comment>